<dbReference type="GO" id="GO:0005802">
    <property type="term" value="C:trans-Golgi network"/>
    <property type="evidence" value="ECO:0007669"/>
    <property type="project" value="TreeGrafter"/>
</dbReference>
<feature type="domain" description="RUN" evidence="1">
    <location>
        <begin position="21"/>
        <end position="189"/>
    </location>
</feature>
<dbReference type="Gene3D" id="1.20.58.900">
    <property type="match status" value="1"/>
</dbReference>
<dbReference type="AlphaFoldDB" id="A0A2J8SV17"/>
<feature type="non-terminal residue" evidence="2">
    <location>
        <position position="1"/>
    </location>
</feature>
<dbReference type="SMART" id="SM00593">
    <property type="entry name" value="RUN"/>
    <property type="match status" value="1"/>
</dbReference>
<dbReference type="PROSITE" id="PS50826">
    <property type="entry name" value="RUN"/>
    <property type="match status" value="1"/>
</dbReference>
<gene>
    <name evidence="2" type="ORF">CR201_G0039754</name>
</gene>
<evidence type="ECO:0000313" key="2">
    <source>
        <dbReference type="EMBL" id="PNJ24609.1"/>
    </source>
</evidence>
<organism evidence="2">
    <name type="scientific">Pongo abelii</name>
    <name type="common">Sumatran orangutan</name>
    <name type="synonym">Pongo pygmaeus abelii</name>
    <dbReference type="NCBI Taxonomy" id="9601"/>
    <lineage>
        <taxon>Eukaryota</taxon>
        <taxon>Metazoa</taxon>
        <taxon>Chordata</taxon>
        <taxon>Craniata</taxon>
        <taxon>Vertebrata</taxon>
        <taxon>Euteleostomi</taxon>
        <taxon>Mammalia</taxon>
        <taxon>Eutheria</taxon>
        <taxon>Euarchontoglires</taxon>
        <taxon>Primates</taxon>
        <taxon>Haplorrhini</taxon>
        <taxon>Catarrhini</taxon>
        <taxon>Hominidae</taxon>
        <taxon>Pongo</taxon>
    </lineage>
</organism>
<name>A0A2J8SV17_PONAB</name>
<comment type="caution">
    <text evidence="2">The sequence shown here is derived from an EMBL/GenBank/DDBJ whole genome shotgun (WGS) entry which is preliminary data.</text>
</comment>
<dbReference type="InterPro" id="IPR037213">
    <property type="entry name" value="Run_dom_sf"/>
</dbReference>
<evidence type="ECO:0000259" key="1">
    <source>
        <dbReference type="PROSITE" id="PS50826"/>
    </source>
</evidence>
<dbReference type="GO" id="GO:0005829">
    <property type="term" value="C:cytosol"/>
    <property type="evidence" value="ECO:0007669"/>
    <property type="project" value="GOC"/>
</dbReference>
<protein>
    <submittedName>
        <fullName evidence="2">DENND5A isoform 17</fullName>
    </submittedName>
</protein>
<proteinExistence type="predicted"/>
<dbReference type="PANTHER" id="PTHR46070">
    <property type="entry name" value="PINSTRIPE, ISOFORM A"/>
    <property type="match status" value="1"/>
</dbReference>
<reference evidence="2" key="1">
    <citation type="submission" date="2017-12" db="EMBL/GenBank/DDBJ databases">
        <title>High-resolution comparative analysis of great ape genomes.</title>
        <authorList>
            <person name="Pollen A."/>
            <person name="Hastie A."/>
            <person name="Hormozdiari F."/>
            <person name="Dougherty M."/>
            <person name="Liu R."/>
            <person name="Chaisson M."/>
            <person name="Hoppe E."/>
            <person name="Hill C."/>
            <person name="Pang A."/>
            <person name="Hillier L."/>
            <person name="Baker C."/>
            <person name="Armstrong J."/>
            <person name="Shendure J."/>
            <person name="Paten B."/>
            <person name="Wilson R."/>
            <person name="Chao H."/>
            <person name="Schneider V."/>
            <person name="Ventura M."/>
            <person name="Kronenberg Z."/>
            <person name="Murali S."/>
            <person name="Gordon D."/>
            <person name="Cantsilieris S."/>
            <person name="Munson K."/>
            <person name="Nelson B."/>
            <person name="Raja A."/>
            <person name="Underwood J."/>
            <person name="Diekhans M."/>
            <person name="Fiddes I."/>
            <person name="Haussler D."/>
            <person name="Eichler E."/>
        </authorList>
    </citation>
    <scope>NUCLEOTIDE SEQUENCE [LARGE SCALE GENOMIC DNA]</scope>
    <source>
        <strain evidence="2">Susie</strain>
    </source>
</reference>
<dbReference type="PANTHER" id="PTHR46070:SF2">
    <property type="entry name" value="DENN DOMAIN-CONTAINING PROTEIN 5A"/>
    <property type="match status" value="1"/>
</dbReference>
<dbReference type="Pfam" id="PF02759">
    <property type="entry name" value="RUN"/>
    <property type="match status" value="2"/>
</dbReference>
<dbReference type="GO" id="GO:0042147">
    <property type="term" value="P:retrograde transport, endosome to Golgi"/>
    <property type="evidence" value="ECO:0007669"/>
    <property type="project" value="TreeGrafter"/>
</dbReference>
<dbReference type="GO" id="GO:0031267">
    <property type="term" value="F:small GTPase binding"/>
    <property type="evidence" value="ECO:0007669"/>
    <property type="project" value="InterPro"/>
</dbReference>
<dbReference type="GO" id="GO:0005085">
    <property type="term" value="F:guanyl-nucleotide exchange factor activity"/>
    <property type="evidence" value="ECO:0007669"/>
    <property type="project" value="InterPro"/>
</dbReference>
<dbReference type="EMBL" id="NDHI03003540">
    <property type="protein sequence ID" value="PNJ24609.1"/>
    <property type="molecule type" value="Genomic_DNA"/>
</dbReference>
<dbReference type="SUPFAM" id="SSF140741">
    <property type="entry name" value="RUN domain-like"/>
    <property type="match status" value="1"/>
</dbReference>
<accession>A0A2J8SV17</accession>
<dbReference type="InterPro" id="IPR004012">
    <property type="entry name" value="Run_dom"/>
</dbReference>
<dbReference type="InterPro" id="IPR047278">
    <property type="entry name" value="DEN5A/B"/>
</dbReference>
<sequence>EAVNGIVKHFHKPEKERGSLTLLLCGECGLVSALEQAFQHGFKSPRLFKNVFIWDFLEKAQTYYETLEQNEVVPEENWHTRARNFCRFVTAINNTPRNIGKDGKFQMLVCLGARVIMKIKSLMSVPAHVECCVRDHLLHHWIALLADCPITAHMYEDVALIKDHTLVNSLIRVLQTLQEFNITLETSLVKGIDI</sequence>